<organism evidence="1 2">
    <name type="scientific">Adiantum capillus-veneris</name>
    <name type="common">Maidenhair fern</name>
    <dbReference type="NCBI Taxonomy" id="13818"/>
    <lineage>
        <taxon>Eukaryota</taxon>
        <taxon>Viridiplantae</taxon>
        <taxon>Streptophyta</taxon>
        <taxon>Embryophyta</taxon>
        <taxon>Tracheophyta</taxon>
        <taxon>Polypodiopsida</taxon>
        <taxon>Polypodiidae</taxon>
        <taxon>Polypodiales</taxon>
        <taxon>Pteridineae</taxon>
        <taxon>Pteridaceae</taxon>
        <taxon>Vittarioideae</taxon>
        <taxon>Adiantum</taxon>
    </lineage>
</organism>
<protein>
    <submittedName>
        <fullName evidence="1">Uncharacterized protein</fullName>
    </submittedName>
</protein>
<name>A0A9D4V469_ADICA</name>
<keyword evidence="2" id="KW-1185">Reference proteome</keyword>
<proteinExistence type="predicted"/>
<dbReference type="EMBL" id="JABFUD020000006">
    <property type="protein sequence ID" value="KAI5078657.1"/>
    <property type="molecule type" value="Genomic_DNA"/>
</dbReference>
<dbReference type="SUPFAM" id="SSF53756">
    <property type="entry name" value="UDP-Glycosyltransferase/glycogen phosphorylase"/>
    <property type="match status" value="1"/>
</dbReference>
<dbReference type="PANTHER" id="PTHR48045:SF31">
    <property type="entry name" value="UDP-GLYCOSYLTRANSFERASE 76B1-LIKE"/>
    <property type="match status" value="1"/>
</dbReference>
<gene>
    <name evidence="1" type="ORF">GOP47_0006328</name>
</gene>
<dbReference type="AlphaFoldDB" id="A0A9D4V469"/>
<comment type="caution">
    <text evidence="1">The sequence shown here is derived from an EMBL/GenBank/DDBJ whole genome shotgun (WGS) entry which is preliminary data.</text>
</comment>
<dbReference type="PANTHER" id="PTHR48045">
    <property type="entry name" value="UDP-GLYCOSYLTRANSFERASE 72B1"/>
    <property type="match status" value="1"/>
</dbReference>
<sequence length="426" mass="46597">MSNVVQGTTGEAQQQTLHILVVPYQSEGHINGMLRLVQALAAEKGVLVTFGYPARFHSSTLKRNKHCSLLNTSFSGQSNSMLRVEVVEDGLPLEEEQPLTDEQKRASVPIFQNADLADDAGLPRVDFWSSTAAVYSTGTQLALLVSKGILPLPKSCWLVEEKWSVEAALIEGIPGLPPFPPTDLPRVFVQAEEVSDSKLQFGLAGFRRAREAHAILVHSVYELESQVFDALQATGFPSHAVGPLPNSALEPSTTNHECIQWLGTQPPSSVIYVALGSIAIFTSAEMHALALALESSGHPFLWVIRPDSISATLSEVLPEGFLQRTVAKHMGLIISWSPQAENWKIGVELERQHDGSFTKEAVERALKDVFALEGKEGPTYKETALHFKKVARSAMQNGGTSHSNLVNFLQHLRHSPHCDNRFSSSN</sequence>
<accession>A0A9D4V469</accession>
<reference evidence="1" key="1">
    <citation type="submission" date="2021-01" db="EMBL/GenBank/DDBJ databases">
        <title>Adiantum capillus-veneris genome.</title>
        <authorList>
            <person name="Fang Y."/>
            <person name="Liao Q."/>
        </authorList>
    </citation>
    <scope>NUCLEOTIDE SEQUENCE</scope>
    <source>
        <strain evidence="1">H3</strain>
        <tissue evidence="1">Leaf</tissue>
    </source>
</reference>
<dbReference type="Gene3D" id="3.40.50.2000">
    <property type="entry name" value="Glycogen Phosphorylase B"/>
    <property type="match status" value="5"/>
</dbReference>
<evidence type="ECO:0000313" key="1">
    <source>
        <dbReference type="EMBL" id="KAI5078657.1"/>
    </source>
</evidence>
<dbReference type="OrthoDB" id="5835829at2759"/>
<evidence type="ECO:0000313" key="2">
    <source>
        <dbReference type="Proteomes" id="UP000886520"/>
    </source>
</evidence>
<dbReference type="Proteomes" id="UP000886520">
    <property type="component" value="Chromosome 6"/>
</dbReference>